<organism evidence="1 2">
    <name type="scientific">Desulfoluna limicola</name>
    <dbReference type="NCBI Taxonomy" id="2810562"/>
    <lineage>
        <taxon>Bacteria</taxon>
        <taxon>Pseudomonadati</taxon>
        <taxon>Thermodesulfobacteriota</taxon>
        <taxon>Desulfobacteria</taxon>
        <taxon>Desulfobacterales</taxon>
        <taxon>Desulfolunaceae</taxon>
        <taxon>Desulfoluna</taxon>
    </lineage>
</organism>
<name>A0ABM7PD95_9BACT</name>
<dbReference type="Proteomes" id="UP001320148">
    <property type="component" value="Chromosome"/>
</dbReference>
<reference evidence="1 2" key="1">
    <citation type="submission" date="2021-02" db="EMBL/GenBank/DDBJ databases">
        <title>Complete genome of Desulfoluna sp. strain ASN36.</title>
        <authorList>
            <person name="Takahashi A."/>
            <person name="Kojima H."/>
            <person name="Fukui M."/>
        </authorList>
    </citation>
    <scope>NUCLEOTIDE SEQUENCE [LARGE SCALE GENOMIC DNA]</scope>
    <source>
        <strain evidence="1 2">ASN36</strain>
    </source>
</reference>
<evidence type="ECO:0000313" key="2">
    <source>
        <dbReference type="Proteomes" id="UP001320148"/>
    </source>
</evidence>
<accession>A0ABM7PD95</accession>
<proteinExistence type="predicted"/>
<gene>
    <name evidence="1" type="ORF">DSLASN_12510</name>
</gene>
<dbReference type="EMBL" id="AP024488">
    <property type="protein sequence ID" value="BCS95619.1"/>
    <property type="molecule type" value="Genomic_DNA"/>
</dbReference>
<protein>
    <submittedName>
        <fullName evidence="1">Uncharacterized protein</fullName>
    </submittedName>
</protein>
<keyword evidence="2" id="KW-1185">Reference proteome</keyword>
<evidence type="ECO:0000313" key="1">
    <source>
        <dbReference type="EMBL" id="BCS95619.1"/>
    </source>
</evidence>
<sequence>MAKGGGRLRQTGILNGGLLIKVGWAKRSVPIKCIFIVLKLPFLKIYALPVSKHGPVSQTL</sequence>